<feature type="compositionally biased region" description="Basic and acidic residues" evidence="1">
    <location>
        <begin position="29"/>
        <end position="40"/>
    </location>
</feature>
<feature type="region of interest" description="Disordered" evidence="1">
    <location>
        <begin position="299"/>
        <end position="324"/>
    </location>
</feature>
<dbReference type="OrthoDB" id="2664977at2759"/>
<feature type="compositionally biased region" description="Polar residues" evidence="1">
    <location>
        <begin position="299"/>
        <end position="318"/>
    </location>
</feature>
<dbReference type="STRING" id="1353009.A0A1Y2IP81"/>
<name>A0A1Y2IP81_TRAC3</name>
<dbReference type="Proteomes" id="UP000193067">
    <property type="component" value="Unassembled WGS sequence"/>
</dbReference>
<organism evidence="2 3">
    <name type="scientific">Trametes coccinea (strain BRFM310)</name>
    <name type="common">Pycnoporus coccineus</name>
    <dbReference type="NCBI Taxonomy" id="1353009"/>
    <lineage>
        <taxon>Eukaryota</taxon>
        <taxon>Fungi</taxon>
        <taxon>Dikarya</taxon>
        <taxon>Basidiomycota</taxon>
        <taxon>Agaricomycotina</taxon>
        <taxon>Agaricomycetes</taxon>
        <taxon>Polyporales</taxon>
        <taxon>Polyporaceae</taxon>
        <taxon>Trametes</taxon>
    </lineage>
</organism>
<feature type="region of interest" description="Disordered" evidence="1">
    <location>
        <begin position="786"/>
        <end position="815"/>
    </location>
</feature>
<gene>
    <name evidence="2" type="ORF">PYCCODRAFT_1468357</name>
</gene>
<evidence type="ECO:0000313" key="3">
    <source>
        <dbReference type="Proteomes" id="UP000193067"/>
    </source>
</evidence>
<evidence type="ECO:0000256" key="1">
    <source>
        <dbReference type="SAM" id="MobiDB-lite"/>
    </source>
</evidence>
<accession>A0A1Y2IP81</accession>
<feature type="region of interest" description="Disordered" evidence="1">
    <location>
        <begin position="425"/>
        <end position="480"/>
    </location>
</feature>
<dbReference type="EMBL" id="KZ084109">
    <property type="protein sequence ID" value="OSD01782.1"/>
    <property type="molecule type" value="Genomic_DNA"/>
</dbReference>
<protein>
    <submittedName>
        <fullName evidence="2">Uncharacterized protein</fullName>
    </submittedName>
</protein>
<keyword evidence="3" id="KW-1185">Reference proteome</keyword>
<sequence length="815" mass="90370">MNTQAEPSTPPPAPQTQEPPSMRARVRFAKQENSQEDRATGDTLGDPNAWAERFRVSTKRSTQRTCLTALKELRTIGITETHSNEQGEPAGDAQMSANTSISSLQDSLPDSPGSFGQEAGLGNGQRYHTLSPSPQPGEEDTPHASALKPFDPRTRKRQRLESPPLEDGPNVPLTQRKISSLPLKPNTTADPPPLYAKHPGSVGTIAAVLEKAFEAVSARNGQANGDATDSRVFLLEVARYMAGAGLTMEPKSALLQRDAASLPQYETNMQRPAPQQMTTGAAINAEAIKARMYAQQSWLRRQTQATNRDAPTSSSGTTDPRVRGPLAWTNAQQHEQTRTQGMTNAPFIRTVPLPKETTQWDIPGMQDAQPDVYQPTPGHVSEQQDVTMAVDPRQEANNLQTTSTPPPRNHSIYASIHAPYQSMPQQAWVPASQPHLSTSSAQGWDMNWTYSQDERETGEETREEGTLPPPHGRFPRPSVETPYDRARYISAESAKTWNQCPEEQRCTFALYGVFNLEDEALACELCARLESYIFAETGSPCLLLRPVKPTDPAARKRLWPTTWLGTWMMPGAVTQLVNQYAYSFPDLSFYAYKDVYEIPTMLAAVSGFTQLRDDYATMVIREILRKQENQELLRTYATSAKLRQNLGSASGIAEHAANSIRVKCARLSDFGERGKVIAYIYMTSPTDSEQEWTAMKTELVRREFSRPDRRTMIPETCEGCHGVGHLTNQCPFLALNEWHGTPAISNGQDTAYRHPASSQPNLHGRGGRGRAPSLIVANQDFAGRTQHTMSERQETQGQRRGKPFKGKGRDLSFRP</sequence>
<evidence type="ECO:0000313" key="2">
    <source>
        <dbReference type="EMBL" id="OSD01782.1"/>
    </source>
</evidence>
<feature type="compositionally biased region" description="Polar residues" evidence="1">
    <location>
        <begin position="95"/>
        <end position="108"/>
    </location>
</feature>
<feature type="compositionally biased region" description="Basic and acidic residues" evidence="1">
    <location>
        <begin position="452"/>
        <end position="465"/>
    </location>
</feature>
<feature type="region of interest" description="Disordered" evidence="1">
    <location>
        <begin position="746"/>
        <end position="771"/>
    </location>
</feature>
<reference evidence="2 3" key="1">
    <citation type="journal article" date="2015" name="Biotechnol. Biofuels">
        <title>Enhanced degradation of softwood versus hardwood by the white-rot fungus Pycnoporus coccineus.</title>
        <authorList>
            <person name="Couturier M."/>
            <person name="Navarro D."/>
            <person name="Chevret D."/>
            <person name="Henrissat B."/>
            <person name="Piumi F."/>
            <person name="Ruiz-Duenas F.J."/>
            <person name="Martinez A.T."/>
            <person name="Grigoriev I.V."/>
            <person name="Riley R."/>
            <person name="Lipzen A."/>
            <person name="Berrin J.G."/>
            <person name="Master E.R."/>
            <person name="Rosso M.N."/>
        </authorList>
    </citation>
    <scope>NUCLEOTIDE SEQUENCE [LARGE SCALE GENOMIC DNA]</scope>
    <source>
        <strain evidence="2 3">BRFM310</strain>
    </source>
</reference>
<proteinExistence type="predicted"/>
<feature type="region of interest" description="Disordered" evidence="1">
    <location>
        <begin position="1"/>
        <end position="197"/>
    </location>
</feature>
<dbReference type="AlphaFoldDB" id="A0A1Y2IP81"/>